<organism evidence="1 2">
    <name type="scientific">Erwinia tracheiphila</name>
    <dbReference type="NCBI Taxonomy" id="65700"/>
    <lineage>
        <taxon>Bacteria</taxon>
        <taxon>Pseudomonadati</taxon>
        <taxon>Pseudomonadota</taxon>
        <taxon>Gammaproteobacteria</taxon>
        <taxon>Enterobacterales</taxon>
        <taxon>Erwiniaceae</taxon>
        <taxon>Erwinia</taxon>
    </lineage>
</organism>
<name>A0A345CZY6_9GAMM</name>
<evidence type="ECO:0000313" key="1">
    <source>
        <dbReference type="EMBL" id="AXF79003.1"/>
    </source>
</evidence>
<geneLocation type="plasmid" evidence="1 2">
    <name>unnamed1</name>
</geneLocation>
<keyword evidence="1" id="KW-0614">Plasmid</keyword>
<dbReference type="Proteomes" id="UP000264980">
    <property type="component" value="Plasmid unnamed1"/>
</dbReference>
<gene>
    <name evidence="1" type="ORF">AV903_26480</name>
</gene>
<reference evidence="1 2" key="1">
    <citation type="submission" date="2016-01" db="EMBL/GenBank/DDBJ databases">
        <authorList>
            <person name="Oliw E.H."/>
        </authorList>
    </citation>
    <scope>NUCLEOTIDE SEQUENCE [LARGE SCALE GENOMIC DNA]</scope>
    <source>
        <strain evidence="1 2">MDcuke</strain>
        <plasmid evidence="1 2">unnamed1</plasmid>
    </source>
</reference>
<sequence length="92" mass="10685">MLQPHLVRLRSDPSGPALSCYTGQLTDRSAALGYKLFEQRFQRFFAVRVKRLCRNMLRRRVMDFLPVAAVVLAVPPVKLAEPDARYRNLLRR</sequence>
<dbReference type="AlphaFoldDB" id="A0A345CZY6"/>
<proteinExistence type="predicted"/>
<protein>
    <submittedName>
        <fullName evidence="1">Uncharacterized protein</fullName>
    </submittedName>
</protein>
<dbReference type="EMBL" id="CP013971">
    <property type="protein sequence ID" value="AXF79003.1"/>
    <property type="molecule type" value="Genomic_DNA"/>
</dbReference>
<evidence type="ECO:0000313" key="2">
    <source>
        <dbReference type="Proteomes" id="UP000264980"/>
    </source>
</evidence>
<accession>A0A345CZY6</accession>